<feature type="compositionally biased region" description="Basic residues" evidence="1">
    <location>
        <begin position="19"/>
        <end position="39"/>
    </location>
</feature>
<dbReference type="EMBL" id="CADCVH010000084">
    <property type="protein sequence ID" value="CAA9462740.1"/>
    <property type="molecule type" value="Genomic_DNA"/>
</dbReference>
<reference evidence="2" key="1">
    <citation type="submission" date="2020-02" db="EMBL/GenBank/DDBJ databases">
        <authorList>
            <person name="Meier V. D."/>
        </authorList>
    </citation>
    <scope>NUCLEOTIDE SEQUENCE</scope>
    <source>
        <strain evidence="2">AVDCRST_MAG02</strain>
    </source>
</reference>
<feature type="compositionally biased region" description="Basic and acidic residues" evidence="1">
    <location>
        <begin position="125"/>
        <end position="138"/>
    </location>
</feature>
<protein>
    <submittedName>
        <fullName evidence="2">Uncharacterized protein</fullName>
    </submittedName>
</protein>
<evidence type="ECO:0000256" key="1">
    <source>
        <dbReference type="SAM" id="MobiDB-lite"/>
    </source>
</evidence>
<evidence type="ECO:0000313" key="2">
    <source>
        <dbReference type="EMBL" id="CAA9462740.1"/>
    </source>
</evidence>
<feature type="non-terminal residue" evidence="2">
    <location>
        <position position="1"/>
    </location>
</feature>
<feature type="compositionally biased region" description="Basic and acidic residues" evidence="1">
    <location>
        <begin position="164"/>
        <end position="185"/>
    </location>
</feature>
<feature type="compositionally biased region" description="Gly residues" evidence="1">
    <location>
        <begin position="80"/>
        <end position="91"/>
    </location>
</feature>
<organism evidence="2">
    <name type="scientific">uncultured Rubrobacteraceae bacterium</name>
    <dbReference type="NCBI Taxonomy" id="349277"/>
    <lineage>
        <taxon>Bacteria</taxon>
        <taxon>Bacillati</taxon>
        <taxon>Actinomycetota</taxon>
        <taxon>Rubrobacteria</taxon>
        <taxon>Rubrobacterales</taxon>
        <taxon>Rubrobacteraceae</taxon>
        <taxon>environmental samples</taxon>
    </lineage>
</organism>
<accession>A0A6J4RDI9</accession>
<proteinExistence type="predicted"/>
<feature type="compositionally biased region" description="Basic and acidic residues" evidence="1">
    <location>
        <begin position="59"/>
        <end position="70"/>
    </location>
</feature>
<sequence length="191" mass="21119">ALHDKPSGASCCDPALHPPPRRLLRPLRRQPRREGRRGHNGGERGDLRAQQALRRGARHLREREGRDRGRQRSLRPTGQRNGGQGDDGGGPLQAARGKRLTGRGERPRRGPGRQALRGPPLRRHGGPDLGRKQGDRVLRPPPGRPGSREQPPASPRPPRTGGQRLREGRASLRRSQEPGRREPGSHRVLAV</sequence>
<name>A0A6J4RDI9_9ACTN</name>
<dbReference type="AlphaFoldDB" id="A0A6J4RDI9"/>
<feature type="non-terminal residue" evidence="2">
    <location>
        <position position="191"/>
    </location>
</feature>
<gene>
    <name evidence="2" type="ORF">AVDCRST_MAG02-2625</name>
</gene>
<feature type="region of interest" description="Disordered" evidence="1">
    <location>
        <begin position="1"/>
        <end position="191"/>
    </location>
</feature>